<evidence type="ECO:0000259" key="2">
    <source>
        <dbReference type="Pfam" id="PF00171"/>
    </source>
</evidence>
<dbReference type="InterPro" id="IPR016162">
    <property type="entry name" value="Ald_DH_N"/>
</dbReference>
<dbReference type="InterPro" id="IPR050740">
    <property type="entry name" value="Aldehyde_DH_Superfamily"/>
</dbReference>
<sequence length="525" mass="56346">MHITGNLLIAGQAVQTSKTYKAINPVTNQELDTEFYCADQENIDQACKAAFEAFDHYRSLPLEKRAQFLDNIADNIEALGDVLTNQTRLETGLPEARVKGETGRTVNQLRLFSSVVRQGDWMDLRFDPALPDRAPLPRPDLRQIRIAVGPVAVFGASNFPLAFSVAGGDTASALAAGCPVVVKAHPSHPGTSELIGQAIAKAVKDCGLPNGVFSLIGGTSNDVGEALVKNPYICAVGFTGSMGGGTALMRFAAERSVPIPVFAEMGSINPVYLFDHALQNRAESIAKGFIGSLSMSAGQLCTNPGLIIAKSGAALDSFLTNVQKELAQTPTSTMLSPSIHQAFLEGIQRLTTTTNVNLIGQGQDNSSPNQCQSIVCQTDAQTFIKTPFLSEEIFGAAALIVTYDTIDELHQITENLQGQLTVTLHIDQEDIQTAHAFLPIMERKAGRILVNGWPTGVEVSSTMVHGGPFPATSDSRMTSVGTAAIERFLRPVCYQNFPSSLLPTPLQDSSISEFNHRIDGKYVKK</sequence>
<feature type="domain" description="Aldehyde dehydrogenase" evidence="2">
    <location>
        <begin position="16"/>
        <end position="467"/>
    </location>
</feature>
<comment type="caution">
    <text evidence="4">The sequence shown here is derived from an EMBL/GenBank/DDBJ whole genome shotgun (WGS) entry which is preliminary data.</text>
</comment>
<dbReference type="CDD" id="cd07129">
    <property type="entry name" value="ALDH_KGSADH"/>
    <property type="match status" value="1"/>
</dbReference>
<accession>A0A9W4X6I0</accession>
<name>A0A9W4X6I0_9PROT</name>
<dbReference type="AlphaFoldDB" id="A0A9W4X6I0"/>
<dbReference type="PANTHER" id="PTHR43353">
    <property type="entry name" value="SUCCINATE-SEMIALDEHYDE DEHYDROGENASE, MITOCHONDRIAL"/>
    <property type="match status" value="1"/>
</dbReference>
<keyword evidence="6" id="KW-1185">Reference proteome</keyword>
<dbReference type="InterPro" id="IPR016161">
    <property type="entry name" value="Ald_DH/histidinol_DH"/>
</dbReference>
<dbReference type="InterPro" id="IPR015590">
    <property type="entry name" value="Aldehyde_DH_dom"/>
</dbReference>
<dbReference type="Proteomes" id="UP001154259">
    <property type="component" value="Unassembled WGS sequence"/>
</dbReference>
<dbReference type="RefSeq" id="WP_271788669.1">
    <property type="nucleotide sequence ID" value="NZ_CAMXCM010000001.1"/>
</dbReference>
<dbReference type="PANTHER" id="PTHR43353:SF3">
    <property type="entry name" value="ALDEHYDE DEHYDROGENASE-RELATED"/>
    <property type="match status" value="1"/>
</dbReference>
<evidence type="ECO:0000313" key="5">
    <source>
        <dbReference type="Proteomes" id="UP001154255"/>
    </source>
</evidence>
<evidence type="ECO:0000313" key="3">
    <source>
        <dbReference type="EMBL" id="CAI3925688.1"/>
    </source>
</evidence>
<dbReference type="Pfam" id="PF00171">
    <property type="entry name" value="Aldedh"/>
    <property type="match status" value="1"/>
</dbReference>
<proteinExistence type="predicted"/>
<dbReference type="InterPro" id="IPR044151">
    <property type="entry name" value="ALDH_KGSADH"/>
</dbReference>
<reference evidence="4" key="1">
    <citation type="submission" date="2022-10" db="EMBL/GenBank/DDBJ databases">
        <authorList>
            <person name="Botero Cardona J."/>
        </authorList>
    </citation>
    <scope>NUCLEOTIDE SEQUENCE</scope>
    <source>
        <strain evidence="4">LMG 31819</strain>
        <strain evidence="3">R-53529</strain>
    </source>
</reference>
<dbReference type="SUPFAM" id="SSF53720">
    <property type="entry name" value="ALDH-like"/>
    <property type="match status" value="1"/>
</dbReference>
<dbReference type="Gene3D" id="3.40.605.10">
    <property type="entry name" value="Aldehyde Dehydrogenase, Chain A, domain 1"/>
    <property type="match status" value="1"/>
</dbReference>
<organism evidence="4 5">
    <name type="scientific">Commensalibacter communis</name>
    <dbReference type="NCBI Taxonomy" id="2972786"/>
    <lineage>
        <taxon>Bacteria</taxon>
        <taxon>Pseudomonadati</taxon>
        <taxon>Pseudomonadota</taxon>
        <taxon>Alphaproteobacteria</taxon>
        <taxon>Acetobacterales</taxon>
        <taxon>Acetobacteraceae</taxon>
    </lineage>
</organism>
<keyword evidence="1" id="KW-0560">Oxidoreductase</keyword>
<evidence type="ECO:0000313" key="4">
    <source>
        <dbReference type="EMBL" id="CAI3935127.1"/>
    </source>
</evidence>
<evidence type="ECO:0000256" key="1">
    <source>
        <dbReference type="ARBA" id="ARBA00023002"/>
    </source>
</evidence>
<dbReference type="EMBL" id="CAMXCM010000001">
    <property type="protein sequence ID" value="CAI3935127.1"/>
    <property type="molecule type" value="Genomic_DNA"/>
</dbReference>
<dbReference type="Gene3D" id="3.40.309.10">
    <property type="entry name" value="Aldehyde Dehydrogenase, Chain A, domain 2"/>
    <property type="match status" value="1"/>
</dbReference>
<dbReference type="Proteomes" id="UP001154255">
    <property type="component" value="Unassembled WGS sequence"/>
</dbReference>
<dbReference type="GO" id="GO:0016620">
    <property type="term" value="F:oxidoreductase activity, acting on the aldehyde or oxo group of donors, NAD or NADP as acceptor"/>
    <property type="evidence" value="ECO:0007669"/>
    <property type="project" value="InterPro"/>
</dbReference>
<gene>
    <name evidence="3" type="ORF">R53529_LOCUS213</name>
    <name evidence="4" type="ORF">R53530_LOCUS888</name>
</gene>
<dbReference type="EMBL" id="CAMXCS010000001">
    <property type="protein sequence ID" value="CAI3925688.1"/>
    <property type="molecule type" value="Genomic_DNA"/>
</dbReference>
<evidence type="ECO:0000313" key="6">
    <source>
        <dbReference type="Proteomes" id="UP001154259"/>
    </source>
</evidence>
<protein>
    <submittedName>
        <fullName evidence="3 4">Acyl-CoA reductase or other NAD-dependent aldehyde dehydrogenase (AdhE)</fullName>
    </submittedName>
</protein>
<dbReference type="InterPro" id="IPR016163">
    <property type="entry name" value="Ald_DH_C"/>
</dbReference>